<name>A0A1H1DS91_9ACTN</name>
<dbReference type="AlphaFoldDB" id="A0A1H1DS91"/>
<proteinExistence type="predicted"/>
<evidence type="ECO:0000313" key="2">
    <source>
        <dbReference type="Proteomes" id="UP000217103"/>
    </source>
</evidence>
<protein>
    <submittedName>
        <fullName evidence="1">Uncharacterized protein</fullName>
    </submittedName>
</protein>
<reference evidence="1 2" key="1">
    <citation type="submission" date="2016-10" db="EMBL/GenBank/DDBJ databases">
        <authorList>
            <person name="de Groot N.N."/>
        </authorList>
    </citation>
    <scope>NUCLEOTIDE SEQUENCE [LARGE SCALE GENOMIC DNA]</scope>
    <source>
        <strain evidence="1 2">DSM 43794</strain>
    </source>
</reference>
<dbReference type="EMBL" id="FNKK01000002">
    <property type="protein sequence ID" value="SDQ79354.1"/>
    <property type="molecule type" value="Genomic_DNA"/>
</dbReference>
<organism evidence="1 2">
    <name type="scientific">Thermostaphylospora chromogena</name>
    <dbReference type="NCBI Taxonomy" id="35622"/>
    <lineage>
        <taxon>Bacteria</taxon>
        <taxon>Bacillati</taxon>
        <taxon>Actinomycetota</taxon>
        <taxon>Actinomycetes</taxon>
        <taxon>Streptosporangiales</taxon>
        <taxon>Thermomonosporaceae</taxon>
        <taxon>Thermostaphylospora</taxon>
    </lineage>
</organism>
<accession>A0A1H1DS91</accession>
<sequence>MSVEGVDHALRRRRAELERLSQDLLDLEAHPGNRLLEGARLCGETLRRWEDAQAETATLWWLFDAFRRTLERAEKLRAGRTRPGPAELAELTTLLTGPSVEAKVEDVPVERRSLIRPLGEWLTLDQVLTRMDAAYREIAQTAAAVDEAWTVLAPMINRAEAVRDEALELERALGASDAELGRLTAELAAARDAVRGDPLTHAADDRRVEFDRLVTRLEERRDLLARAVRFKEDHEGRMNALAELIAQVGAAEREVLTARDEVLVKIASPALPPIPDQARNLHDRFMALSSPHAGGEWIELARRTADLERAAEEALAQARETRSLITGLIDRRDELRGRLEAFRAKAVRLGRAEDARLGGIYRRARDLLWTAPCDLRQATAAVASYQRAIRQSGADG</sequence>
<dbReference type="STRING" id="35622.SAMN04489764_2145"/>
<gene>
    <name evidence="1" type="ORF">SAMN04489764_2145</name>
</gene>
<evidence type="ECO:0000313" key="1">
    <source>
        <dbReference type="EMBL" id="SDQ79354.1"/>
    </source>
</evidence>
<dbReference type="Proteomes" id="UP000217103">
    <property type="component" value="Unassembled WGS sequence"/>
</dbReference>
<keyword evidence="2" id="KW-1185">Reference proteome</keyword>